<dbReference type="PANTHER" id="PTHR35580:SF1">
    <property type="entry name" value="PHYTASE-LIKE DOMAIN-CONTAINING PROTEIN"/>
    <property type="match status" value="1"/>
</dbReference>
<dbReference type="PANTHER" id="PTHR35580">
    <property type="entry name" value="CELL SURFACE GLYCOPROTEIN (S-LAYER PROTEIN)-LIKE PROTEIN"/>
    <property type="match status" value="1"/>
</dbReference>
<sequence length="1119" mass="124707">MKHRLLFLFFLLTLQLFSQSKNQSIGFKENKGQIIDQNGKPNADVKYLLNSAGLNVQLKKNGFSYDIYEVKKIPIDRSLTAKILPEKDNKEKEDFNLGYIFHRVDIDFVNSNSKVELITERKSSDFDNYYNIINRPEGILEVHQYQQITYKNIYPNIDVVFTIPEDPKKTVEYNFVIHPKGKISDIQLKFNGTKTDLIDNKIQMNVRFGKMEETIPASWIDEKGHKKQIIVGYQKLKKDVYGFRSANFLSGKTVVIDPTPVRLWGTYYGEGDSNDFGDIDTDSFGNIYFTGYTTSTSGIYATSGTHQTTAFDSRNMQSDAIIVKFDPSGKRVWGTFYGGESWDRAFGLKIDKQNNVVITGSTDSKRNISSIGAYIQTTTSNTTYAFLAKFNSSGTRLWATYLGNSGTDSAEDVDIDSNDNIYIVGSTNSYIGFSTNNNFQALLNHSGMPANSLTDGFLAKFSPNGNLIWSTYVGGESNDYLHTIKVASDYLIVGGKTFSLNYISTPGTLQESNYKNGVNGTVYKFSLDGNRIWSTYYGSGNRIKAVVNDDENNVYIGGDLFGSDNDDNIASSGSFDDYNRWTQTGFLAKLNKDGQRVWGTYLGTSSAVYSLIFKNNHIYVGGEGGDQSITTPCAYKRNGFAEGYIGKFNKSGGLVFGTYVNGFDQYSENKICFEHNNIVIGGTTAQANNITDSNSYQKNINGRKNFYLINFSEENSCSIDVHPSTSSPVCLGETLSFKADSNSGYNYLWTGPNGFTSNLPNPTIANPSSVNNGEYHLVVSDDCNCEKTYTFDVVIGDTQAPVPNIPDLTTILGDCHTEVKIFPTATDKCAGAITATTTDPLSYSVPGTYTIKWDYDDGNGNRSSQNQTVIITNQLPEINSSHTFCVQQNATLSDIPIIGQNIKWFDTFFSASVLPETTLLESRIYYVSQAQNDCESERLPITVKIQDTTIPIANSPQEFCIQKNAKISDVIIDGQNVKWYESYSSTNNLAESTALENGLTYYASQTISGCESDRIPVTIEIIEAKSRDCVHLTEELPYPKFFTPNGDGFNDTWTIDPAYLAPNSSIRIFDRYGKLIKELALNTSWNGTYLGNQLPASDYWFTVTRINGAEYRGHFSLKR</sequence>
<feature type="chain" id="PRO_5047469070" evidence="1">
    <location>
        <begin position="21"/>
        <end position="1119"/>
    </location>
</feature>
<evidence type="ECO:0000259" key="2">
    <source>
        <dbReference type="Pfam" id="PF25778"/>
    </source>
</evidence>
<dbReference type="EMBL" id="CP096829">
    <property type="protein sequence ID" value="UPZ15664.1"/>
    <property type="molecule type" value="Genomic_DNA"/>
</dbReference>
<dbReference type="Proteomes" id="UP000829998">
    <property type="component" value="Chromosome"/>
</dbReference>
<dbReference type="InterPro" id="IPR010620">
    <property type="entry name" value="SBBP_repeat"/>
</dbReference>
<protein>
    <submittedName>
        <fullName evidence="3">T9SS type B sorting domain-containing protein</fullName>
    </submittedName>
</protein>
<feature type="domain" description="DUF7948" evidence="2">
    <location>
        <begin position="27"/>
        <end position="259"/>
    </location>
</feature>
<feature type="signal peptide" evidence="1">
    <location>
        <begin position="1"/>
        <end position="20"/>
    </location>
</feature>
<keyword evidence="4" id="KW-1185">Reference proteome</keyword>
<dbReference type="InterPro" id="IPR057708">
    <property type="entry name" value="DUF7948"/>
</dbReference>
<dbReference type="RefSeq" id="WP_248727890.1">
    <property type="nucleotide sequence ID" value="NZ_CP096829.1"/>
</dbReference>
<dbReference type="InterPro" id="IPR013783">
    <property type="entry name" value="Ig-like_fold"/>
</dbReference>
<keyword evidence="1" id="KW-0732">Signal</keyword>
<evidence type="ECO:0000313" key="3">
    <source>
        <dbReference type="EMBL" id="UPZ15664.1"/>
    </source>
</evidence>
<reference evidence="3 4" key="1">
    <citation type="submission" date="2022-04" db="EMBL/GenBank/DDBJ databases">
        <authorList>
            <person name="Ra J.-S."/>
            <person name="Kim S.-B."/>
        </authorList>
    </citation>
    <scope>NUCLEOTIDE SEQUENCE [LARGE SCALE GENOMIC DNA]</scope>
    <source>
        <strain evidence="3 4">MMS21-Er5</strain>
    </source>
</reference>
<evidence type="ECO:0000256" key="1">
    <source>
        <dbReference type="SAM" id="SignalP"/>
    </source>
</evidence>
<dbReference type="NCBIfam" id="TIGR04131">
    <property type="entry name" value="Bac_Flav_CTERM"/>
    <property type="match status" value="1"/>
</dbReference>
<evidence type="ECO:0000313" key="4">
    <source>
        <dbReference type="Proteomes" id="UP000829998"/>
    </source>
</evidence>
<dbReference type="SUPFAM" id="SSF101898">
    <property type="entry name" value="NHL repeat"/>
    <property type="match status" value="1"/>
</dbReference>
<gene>
    <name evidence="3" type="ORF">M0M44_23305</name>
</gene>
<accession>A0ABY4LRF8</accession>
<dbReference type="Pfam" id="PF25778">
    <property type="entry name" value="DUF7948"/>
    <property type="match status" value="1"/>
</dbReference>
<organism evidence="3 4">
    <name type="scientific">Flavobacterium humidisoli</name>
    <dbReference type="NCBI Taxonomy" id="2937442"/>
    <lineage>
        <taxon>Bacteria</taxon>
        <taxon>Pseudomonadati</taxon>
        <taxon>Bacteroidota</taxon>
        <taxon>Flavobacteriia</taxon>
        <taxon>Flavobacteriales</taxon>
        <taxon>Flavobacteriaceae</taxon>
        <taxon>Flavobacterium</taxon>
    </lineage>
</organism>
<dbReference type="Gene3D" id="2.60.40.10">
    <property type="entry name" value="Immunoglobulins"/>
    <property type="match status" value="2"/>
</dbReference>
<dbReference type="InterPro" id="IPR026341">
    <property type="entry name" value="T9SS_type_B"/>
</dbReference>
<dbReference type="InterPro" id="IPR052918">
    <property type="entry name" value="Motility_Chemotaxis_Reg"/>
</dbReference>
<dbReference type="Pfam" id="PF13585">
    <property type="entry name" value="CHU_C"/>
    <property type="match status" value="1"/>
</dbReference>
<proteinExistence type="predicted"/>
<name>A0ABY4LRF8_9FLAO</name>
<dbReference type="Pfam" id="PF06739">
    <property type="entry name" value="SBBP"/>
    <property type="match status" value="1"/>
</dbReference>